<feature type="transmembrane region" description="Helical" evidence="8">
    <location>
        <begin position="199"/>
        <end position="218"/>
    </location>
</feature>
<evidence type="ECO:0000256" key="1">
    <source>
        <dbReference type="ARBA" id="ARBA00004651"/>
    </source>
</evidence>
<evidence type="ECO:0000313" key="10">
    <source>
        <dbReference type="Proteomes" id="UP000501179"/>
    </source>
</evidence>
<keyword evidence="3" id="KW-0813">Transport</keyword>
<dbReference type="Pfam" id="PF03595">
    <property type="entry name" value="SLAC1"/>
    <property type="match status" value="1"/>
</dbReference>
<dbReference type="RefSeq" id="WP_167034144.1">
    <property type="nucleotide sequence ID" value="NZ_CP050177.1"/>
</dbReference>
<keyword evidence="5 8" id="KW-0812">Transmembrane</keyword>
<keyword evidence="7 8" id="KW-0472">Membrane</keyword>
<dbReference type="EMBL" id="CP050177">
    <property type="protein sequence ID" value="QIQ05649.1"/>
    <property type="molecule type" value="Genomic_DNA"/>
</dbReference>
<dbReference type="Proteomes" id="UP000501179">
    <property type="component" value="Chromosome"/>
</dbReference>
<gene>
    <name evidence="9" type="ORF">HA039_28120</name>
</gene>
<dbReference type="GO" id="GO:0005886">
    <property type="term" value="C:plasma membrane"/>
    <property type="evidence" value="ECO:0007669"/>
    <property type="project" value="UniProtKB-SubCell"/>
</dbReference>
<feature type="transmembrane region" description="Helical" evidence="8">
    <location>
        <begin position="267"/>
        <end position="298"/>
    </location>
</feature>
<dbReference type="AlphaFoldDB" id="A0A6G9H5V8"/>
<dbReference type="InterPro" id="IPR051629">
    <property type="entry name" value="Sulfite_efflux_TDT"/>
</dbReference>
<dbReference type="PANTHER" id="PTHR31686">
    <property type="match status" value="1"/>
</dbReference>
<proteinExistence type="inferred from homology"/>
<sequence length="384" mass="38894">MVSLAPHPVTRPPAVAPLPRPSAPRHLGPAWYATVMGTAVVASAGAALPQRVPGLRAASAAVWALSAVLLVAVLAARATRWARHRDRARADLLDPAVAPFFGCLPMALLAVGGATLAVGGDVLGPGAALRVDAVLFGVGTVLGLVVAVAIPYLMVVRHRLTLADVSPVWLLPVVPPMVAAGAGAGLVPHLPAGQGREALLLGCYAMFGLSLLATLALLPLIAGRLLLLGPLPLALTPAMFLVLGPLGQSTTAVGRLADVAPTAVSGSLPAALGAFAVVYGVAVMGFALLWLALSAALVMRALRRGMPFSMGWWAFTFPVGTCVTGAEVLALRTGLVAFQWLAAGLFVVLVSAWVTVGAGTVRGLLGGALPAAPRAPRPGTGRTR</sequence>
<name>A0A6G9H5V8_9ACTN</name>
<evidence type="ECO:0000256" key="2">
    <source>
        <dbReference type="ARBA" id="ARBA00008566"/>
    </source>
</evidence>
<feature type="transmembrane region" description="Helical" evidence="8">
    <location>
        <begin position="225"/>
        <end position="247"/>
    </location>
</feature>
<comment type="subcellular location">
    <subcellularLocation>
        <location evidence="1">Cell membrane</location>
        <topology evidence="1">Multi-pass membrane protein</topology>
    </subcellularLocation>
</comment>
<evidence type="ECO:0000256" key="5">
    <source>
        <dbReference type="ARBA" id="ARBA00022692"/>
    </source>
</evidence>
<dbReference type="InterPro" id="IPR004695">
    <property type="entry name" value="SLAC1/Mae1/Ssu1/TehA"/>
</dbReference>
<protein>
    <submittedName>
        <fullName evidence="9">TDT family transporter</fullName>
    </submittedName>
</protein>
<evidence type="ECO:0000256" key="6">
    <source>
        <dbReference type="ARBA" id="ARBA00022989"/>
    </source>
</evidence>
<feature type="transmembrane region" description="Helical" evidence="8">
    <location>
        <begin position="97"/>
        <end position="118"/>
    </location>
</feature>
<comment type="similarity">
    <text evidence="2">Belongs to the tellurite-resistance/dicarboxylate transporter (TDT) family.</text>
</comment>
<dbReference type="InterPro" id="IPR038665">
    <property type="entry name" value="Voltage-dep_anion_channel_sf"/>
</dbReference>
<dbReference type="KEGG" id="slia:HA039_28120"/>
<accession>A0A6G9H5V8</accession>
<keyword evidence="10" id="KW-1185">Reference proteome</keyword>
<evidence type="ECO:0000313" key="9">
    <source>
        <dbReference type="EMBL" id="QIQ05649.1"/>
    </source>
</evidence>
<feature type="transmembrane region" description="Helical" evidence="8">
    <location>
        <begin position="337"/>
        <end position="356"/>
    </location>
</feature>
<keyword evidence="6 8" id="KW-1133">Transmembrane helix</keyword>
<feature type="transmembrane region" description="Helical" evidence="8">
    <location>
        <begin position="168"/>
        <end position="187"/>
    </location>
</feature>
<dbReference type="CDD" id="cd09320">
    <property type="entry name" value="TDT_like_2"/>
    <property type="match status" value="1"/>
</dbReference>
<evidence type="ECO:0000256" key="7">
    <source>
        <dbReference type="ARBA" id="ARBA00023136"/>
    </source>
</evidence>
<dbReference type="Gene3D" id="1.50.10.150">
    <property type="entry name" value="Voltage-dependent anion channel"/>
    <property type="match status" value="1"/>
</dbReference>
<feature type="transmembrane region" description="Helical" evidence="8">
    <location>
        <begin position="133"/>
        <end position="156"/>
    </location>
</feature>
<feature type="transmembrane region" description="Helical" evidence="8">
    <location>
        <begin position="54"/>
        <end position="76"/>
    </location>
</feature>
<feature type="transmembrane region" description="Helical" evidence="8">
    <location>
        <begin position="310"/>
        <end position="331"/>
    </location>
</feature>
<dbReference type="PANTHER" id="PTHR31686:SF1">
    <property type="entry name" value="SULFITE EFFLUX PUMP SSU1"/>
    <property type="match status" value="1"/>
</dbReference>
<keyword evidence="4" id="KW-1003">Cell membrane</keyword>
<organism evidence="9 10">
    <name type="scientific">Streptomyces liangshanensis</name>
    <dbReference type="NCBI Taxonomy" id="2717324"/>
    <lineage>
        <taxon>Bacteria</taxon>
        <taxon>Bacillati</taxon>
        <taxon>Actinomycetota</taxon>
        <taxon>Actinomycetes</taxon>
        <taxon>Kitasatosporales</taxon>
        <taxon>Streptomycetaceae</taxon>
        <taxon>Streptomyces</taxon>
    </lineage>
</organism>
<evidence type="ECO:0000256" key="3">
    <source>
        <dbReference type="ARBA" id="ARBA00022448"/>
    </source>
</evidence>
<evidence type="ECO:0000256" key="4">
    <source>
        <dbReference type="ARBA" id="ARBA00022475"/>
    </source>
</evidence>
<dbReference type="GO" id="GO:0055085">
    <property type="term" value="P:transmembrane transport"/>
    <property type="evidence" value="ECO:0007669"/>
    <property type="project" value="InterPro"/>
</dbReference>
<evidence type="ECO:0000256" key="8">
    <source>
        <dbReference type="SAM" id="Phobius"/>
    </source>
</evidence>
<reference evidence="9 10" key="1">
    <citation type="submission" date="2020-03" db="EMBL/GenBank/DDBJ databases">
        <title>A novel species.</title>
        <authorList>
            <person name="Gao J."/>
        </authorList>
    </citation>
    <scope>NUCLEOTIDE SEQUENCE [LARGE SCALE GENOMIC DNA]</scope>
    <source>
        <strain evidence="9 10">QMT-12</strain>
    </source>
</reference>